<keyword evidence="1" id="KW-0809">Transit peptide</keyword>
<dbReference type="Proteomes" id="UP000230069">
    <property type="component" value="Unassembled WGS sequence"/>
</dbReference>
<dbReference type="InParanoid" id="A0A2G5CC45"/>
<gene>
    <name evidence="3" type="ORF">AQUCO_06600038v1</name>
</gene>
<dbReference type="OrthoDB" id="1876874at2759"/>
<name>A0A2G5CC45_AQUCA</name>
<keyword evidence="4" id="KW-1185">Reference proteome</keyword>
<proteinExistence type="predicted"/>
<sequence>MNLLCLEVATEQELFNVYINTVARIVGSVEAAKKRIYLVSCGDSYGFGVELDQKDKYKLSVMGEVMLALPDCCFHVRNMNHNGMNILIETN</sequence>
<evidence type="ECO:0000313" key="3">
    <source>
        <dbReference type="EMBL" id="PIA28835.1"/>
    </source>
</evidence>
<dbReference type="EMBL" id="KZ305083">
    <property type="protein sequence ID" value="PIA28835.1"/>
    <property type="molecule type" value="Genomic_DNA"/>
</dbReference>
<dbReference type="AlphaFoldDB" id="A0A2G5CC45"/>
<evidence type="ECO:0000259" key="2">
    <source>
        <dbReference type="Pfam" id="PF21864"/>
    </source>
</evidence>
<dbReference type="PANTHER" id="PTHR31346">
    <property type="entry name" value="MULTIPLE ORGANELLAR RNA EDITING FACTOR 2, CHLOROPLASTIC-RELATED-RELATED"/>
    <property type="match status" value="1"/>
</dbReference>
<dbReference type="GO" id="GO:0016554">
    <property type="term" value="P:cytidine to uridine editing"/>
    <property type="evidence" value="ECO:0007669"/>
    <property type="project" value="InterPro"/>
</dbReference>
<dbReference type="GO" id="GO:0005739">
    <property type="term" value="C:mitochondrion"/>
    <property type="evidence" value="ECO:0007669"/>
    <property type="project" value="TreeGrafter"/>
</dbReference>
<dbReference type="InterPro" id="IPR054059">
    <property type="entry name" value="MORF/ORRM1/DAG-like_MORF"/>
</dbReference>
<dbReference type="STRING" id="218851.A0A2G5CC45"/>
<dbReference type="Pfam" id="PF21864">
    <property type="entry name" value="MORF_dom"/>
    <property type="match status" value="1"/>
</dbReference>
<reference evidence="3 4" key="1">
    <citation type="submission" date="2017-09" db="EMBL/GenBank/DDBJ databases">
        <title>WGS assembly of Aquilegia coerulea Goldsmith.</title>
        <authorList>
            <person name="Hodges S."/>
            <person name="Kramer E."/>
            <person name="Nordborg M."/>
            <person name="Tomkins J."/>
            <person name="Borevitz J."/>
            <person name="Derieg N."/>
            <person name="Yan J."/>
            <person name="Mihaltcheva S."/>
            <person name="Hayes R.D."/>
            <person name="Rokhsar D."/>
        </authorList>
    </citation>
    <scope>NUCLEOTIDE SEQUENCE [LARGE SCALE GENOMIC DNA]</scope>
    <source>
        <strain evidence="4">cv. Goldsmith</strain>
    </source>
</reference>
<evidence type="ECO:0000256" key="1">
    <source>
        <dbReference type="ARBA" id="ARBA00022946"/>
    </source>
</evidence>
<accession>A0A2G5CC45</accession>
<protein>
    <recommendedName>
        <fullName evidence="2">MORF/ORRM1/DAG-like MORF domain-containing protein</fullName>
    </recommendedName>
</protein>
<dbReference type="GO" id="GO:0080156">
    <property type="term" value="P:mitochondrial mRNA modification"/>
    <property type="evidence" value="ECO:0007669"/>
    <property type="project" value="TreeGrafter"/>
</dbReference>
<feature type="domain" description="MORF/ORRM1/DAG-like MORF" evidence="2">
    <location>
        <begin position="8"/>
        <end position="83"/>
    </location>
</feature>
<dbReference type="PANTHER" id="PTHR31346:SF7">
    <property type="entry name" value="MULTIPLE ORGANELLAR RNA EDITING FACTOR 2, CHLOROPLASTIC-RELATED"/>
    <property type="match status" value="1"/>
</dbReference>
<dbReference type="InterPro" id="IPR039206">
    <property type="entry name" value="MORF/ORRM1/DAG-like"/>
</dbReference>
<organism evidence="3 4">
    <name type="scientific">Aquilegia coerulea</name>
    <name type="common">Rocky mountain columbine</name>
    <dbReference type="NCBI Taxonomy" id="218851"/>
    <lineage>
        <taxon>Eukaryota</taxon>
        <taxon>Viridiplantae</taxon>
        <taxon>Streptophyta</taxon>
        <taxon>Embryophyta</taxon>
        <taxon>Tracheophyta</taxon>
        <taxon>Spermatophyta</taxon>
        <taxon>Magnoliopsida</taxon>
        <taxon>Ranunculales</taxon>
        <taxon>Ranunculaceae</taxon>
        <taxon>Thalictroideae</taxon>
        <taxon>Aquilegia</taxon>
    </lineage>
</organism>
<evidence type="ECO:0000313" key="4">
    <source>
        <dbReference type="Proteomes" id="UP000230069"/>
    </source>
</evidence>